<dbReference type="STRING" id="215250.A0A316YYD6"/>
<keyword evidence="1" id="KW-0802">TPR repeat</keyword>
<dbReference type="SMART" id="SM00165">
    <property type="entry name" value="UBA"/>
    <property type="match status" value="1"/>
</dbReference>
<dbReference type="Pfam" id="PF00627">
    <property type="entry name" value="UBA"/>
    <property type="match status" value="1"/>
</dbReference>
<dbReference type="EMBL" id="KZ819634">
    <property type="protein sequence ID" value="PWN94076.1"/>
    <property type="molecule type" value="Genomic_DNA"/>
</dbReference>
<feature type="compositionally biased region" description="Basic and acidic residues" evidence="2">
    <location>
        <begin position="377"/>
        <end position="403"/>
    </location>
</feature>
<accession>A0A316YYD6</accession>
<dbReference type="GeneID" id="37042659"/>
<dbReference type="InterPro" id="IPR051966">
    <property type="entry name" value="RPAP3"/>
</dbReference>
<evidence type="ECO:0000313" key="5">
    <source>
        <dbReference type="Proteomes" id="UP000245768"/>
    </source>
</evidence>
<feature type="compositionally biased region" description="Low complexity" evidence="2">
    <location>
        <begin position="111"/>
        <end position="129"/>
    </location>
</feature>
<feature type="region of interest" description="Disordered" evidence="2">
    <location>
        <begin position="1"/>
        <end position="440"/>
    </location>
</feature>
<feature type="compositionally biased region" description="Acidic residues" evidence="2">
    <location>
        <begin position="288"/>
        <end position="297"/>
    </location>
</feature>
<dbReference type="InParanoid" id="A0A316YYD6"/>
<dbReference type="OrthoDB" id="1717591at2759"/>
<feature type="compositionally biased region" description="Gly residues" evidence="2">
    <location>
        <begin position="249"/>
        <end position="258"/>
    </location>
</feature>
<dbReference type="Gene3D" id="1.25.40.10">
    <property type="entry name" value="Tetratricopeptide repeat domain"/>
    <property type="match status" value="1"/>
</dbReference>
<dbReference type="InterPro" id="IPR015940">
    <property type="entry name" value="UBA"/>
</dbReference>
<feature type="compositionally biased region" description="Low complexity" evidence="2">
    <location>
        <begin position="70"/>
        <end position="101"/>
    </location>
</feature>
<dbReference type="RefSeq" id="XP_025381274.1">
    <property type="nucleotide sequence ID" value="XM_025520743.1"/>
</dbReference>
<feature type="compositionally biased region" description="Basic and acidic residues" evidence="2">
    <location>
        <begin position="259"/>
        <end position="269"/>
    </location>
</feature>
<dbReference type="Gene3D" id="1.10.8.10">
    <property type="entry name" value="DNA helicase RuvA subunit, C-terminal domain"/>
    <property type="match status" value="1"/>
</dbReference>
<evidence type="ECO:0000313" key="4">
    <source>
        <dbReference type="EMBL" id="PWN94076.1"/>
    </source>
</evidence>
<dbReference type="Proteomes" id="UP000245768">
    <property type="component" value="Unassembled WGS sequence"/>
</dbReference>
<dbReference type="InterPro" id="IPR011990">
    <property type="entry name" value="TPR-like_helical_dom_sf"/>
</dbReference>
<dbReference type="PANTHER" id="PTHR46423:SF1">
    <property type="entry name" value="RNA POLYMERASE II-ASSOCIATED PROTEIN 3"/>
    <property type="match status" value="1"/>
</dbReference>
<feature type="compositionally biased region" description="Polar residues" evidence="2">
    <location>
        <begin position="478"/>
        <end position="498"/>
    </location>
</feature>
<reference evidence="4 5" key="1">
    <citation type="journal article" date="2018" name="Mol. Biol. Evol.">
        <title>Broad Genomic Sampling Reveals a Smut Pathogenic Ancestry of the Fungal Clade Ustilaginomycotina.</title>
        <authorList>
            <person name="Kijpornyongpan T."/>
            <person name="Mondo S.J."/>
            <person name="Barry K."/>
            <person name="Sandor L."/>
            <person name="Lee J."/>
            <person name="Lipzen A."/>
            <person name="Pangilinan J."/>
            <person name="LaButti K."/>
            <person name="Hainaut M."/>
            <person name="Henrissat B."/>
            <person name="Grigoriev I.V."/>
            <person name="Spatafora J.W."/>
            <person name="Aime M.C."/>
        </authorList>
    </citation>
    <scope>NUCLEOTIDE SEQUENCE [LARGE SCALE GENOMIC DNA]</scope>
    <source>
        <strain evidence="4 5">MCA 4198</strain>
    </source>
</reference>
<dbReference type="InterPro" id="IPR036869">
    <property type="entry name" value="J_dom_sf"/>
</dbReference>
<dbReference type="InterPro" id="IPR009060">
    <property type="entry name" value="UBA-like_sf"/>
</dbReference>
<gene>
    <name evidence="4" type="ORF">FA10DRAFT_264667</name>
</gene>
<feature type="compositionally biased region" description="Basic and acidic residues" evidence="2">
    <location>
        <begin position="416"/>
        <end position="425"/>
    </location>
</feature>
<evidence type="ECO:0000256" key="1">
    <source>
        <dbReference type="ARBA" id="ARBA00022803"/>
    </source>
</evidence>
<dbReference type="PROSITE" id="PS50030">
    <property type="entry name" value="UBA"/>
    <property type="match status" value="1"/>
</dbReference>
<feature type="compositionally biased region" description="Low complexity" evidence="2">
    <location>
        <begin position="309"/>
        <end position="324"/>
    </location>
</feature>
<keyword evidence="5" id="KW-1185">Reference proteome</keyword>
<feature type="compositionally biased region" description="Polar residues" evidence="2">
    <location>
        <begin position="168"/>
        <end position="181"/>
    </location>
</feature>
<protein>
    <recommendedName>
        <fullName evidence="3">UBA domain-containing protein</fullName>
    </recommendedName>
</protein>
<proteinExistence type="predicted"/>
<feature type="compositionally biased region" description="Basic and acidic residues" evidence="2">
    <location>
        <begin position="513"/>
        <end position="531"/>
    </location>
</feature>
<feature type="compositionally biased region" description="Polar residues" evidence="2">
    <location>
        <begin position="130"/>
        <end position="156"/>
    </location>
</feature>
<dbReference type="SUPFAM" id="SSF48452">
    <property type="entry name" value="TPR-like"/>
    <property type="match status" value="1"/>
</dbReference>
<evidence type="ECO:0000256" key="2">
    <source>
        <dbReference type="SAM" id="MobiDB-lite"/>
    </source>
</evidence>
<name>A0A316YYD6_9BASI</name>
<dbReference type="GO" id="GO:0101031">
    <property type="term" value="C:protein folding chaperone complex"/>
    <property type="evidence" value="ECO:0007669"/>
    <property type="project" value="TreeGrafter"/>
</dbReference>
<dbReference type="AlphaFoldDB" id="A0A316YYD6"/>
<feature type="compositionally biased region" description="Low complexity" evidence="2">
    <location>
        <begin position="609"/>
        <end position="651"/>
    </location>
</feature>
<feature type="domain" description="UBA" evidence="3">
    <location>
        <begin position="331"/>
        <end position="371"/>
    </location>
</feature>
<feature type="compositionally biased region" description="Low complexity" evidence="2">
    <location>
        <begin position="182"/>
        <end position="217"/>
    </location>
</feature>
<dbReference type="SUPFAM" id="SSF46565">
    <property type="entry name" value="Chaperone J-domain"/>
    <property type="match status" value="1"/>
</dbReference>
<dbReference type="PANTHER" id="PTHR46423">
    <property type="entry name" value="RNA POLYMERASE II-ASSOCIATED PROTEIN 3"/>
    <property type="match status" value="1"/>
</dbReference>
<feature type="region of interest" description="Disordered" evidence="2">
    <location>
        <begin position="466"/>
        <end position="678"/>
    </location>
</feature>
<organism evidence="4 5">
    <name type="scientific">Acaromyces ingoldii</name>
    <dbReference type="NCBI Taxonomy" id="215250"/>
    <lineage>
        <taxon>Eukaryota</taxon>
        <taxon>Fungi</taxon>
        <taxon>Dikarya</taxon>
        <taxon>Basidiomycota</taxon>
        <taxon>Ustilaginomycotina</taxon>
        <taxon>Exobasidiomycetes</taxon>
        <taxon>Exobasidiales</taxon>
        <taxon>Cryptobasidiaceae</taxon>
        <taxon>Acaromyces</taxon>
    </lineage>
</organism>
<sequence>MDDLLDLDWDKKPAAPPLRQQGAAAPAYRAPGQSSTYSFDALTRSMPSTAAQTQKKPSPSPSPTPPMGYSLSSQSQAPKAQAQAQASAAKTGDAFSSLFAGAAGGGGGQATSGAGASSSSAPKANSNLSMAQRLQGNSSNNHSLLNPTRANQSQKANGDAWSGLESLGFSQPASKGPSPSVSQNQSNDDFFNFDDFTSQKATPRAPTAAAARSKASPAAPPAAAPQPKSKDPFDFSDFEDPGDSQSSALGGGGGGGGEGGRRKEPERPSEGPMKTAQTGLSRGPGLLGDDDYDDGIDDGILGALGGPPGRAKPAAMATAMATGASQPRPASPPPHIIGQVVEMGFSPFEAREALARTGNDESAALEQLLASSSSSKATERPSHSSQEQEDRRYAERLQRREQAAQRPPASSNGRNGPERKRREDERDAAEDGQVDWQKQADQIYAQASELGASVFSKANAFWTTAKAQAQRALEERNNNNLDGQGSSAASSGRNSPASGSERAKSRRWAVPSRDGRSTPRKEWEGKPRWMVEAEAAAAAEEEEEEQSRPKKQPSGETAPTSSFRDDDDGDEVAPAPPFLPARPEGSRPREDAPRNLWDMDPQAPPPSSSAPARPQASKPRPGAAAAAAPASGARRTPAAKAAAAAAAARTARPIEEDGAAAVESSKRHKARGNEHFKKGAYGEAETAYSAGLDALDAHPKSLRRVPLLNNRANARLKNGDARAVLADTKDVLVLIVAGGKSPFTLYRPSGEAPLPGALAQEVNLRDGYAKALLRRAQAEEMLEQWDTARSVWTLLERYEKEEGSSGTTGVTNLRAAQEGAKRCQKMLQPAAASEGGAQAAGVQHKDVVRQKVDRATARAVAKAEESARARIRAENAATAAEEAAKHALRDGVDARILAWKGGKEANVRALLASLQDVVWDGLGWKKVGMHELVTDAQVKRNYMKAIGKLHPDKLTPRNNSLEERLLGGAVFSVLNDAWSAQP</sequence>
<dbReference type="SUPFAM" id="SSF46934">
    <property type="entry name" value="UBA-like"/>
    <property type="match status" value="1"/>
</dbReference>
<dbReference type="Gene3D" id="1.10.287.110">
    <property type="entry name" value="DnaJ domain"/>
    <property type="match status" value="1"/>
</dbReference>
<evidence type="ECO:0000259" key="3">
    <source>
        <dbReference type="PROSITE" id="PS50030"/>
    </source>
</evidence>
<feature type="compositionally biased region" description="Low complexity" evidence="2">
    <location>
        <begin position="361"/>
        <end position="375"/>
    </location>
</feature>
<feature type="compositionally biased region" description="Basic and acidic residues" evidence="2">
    <location>
        <begin position="584"/>
        <end position="593"/>
    </location>
</feature>